<dbReference type="EMBL" id="RHLQ01000039">
    <property type="protein sequence ID" value="RNC97755.1"/>
    <property type="molecule type" value="Genomic_DNA"/>
</dbReference>
<organism evidence="2 3">
    <name type="scientific">Lysinibacillus halotolerans</name>
    <dbReference type="NCBI Taxonomy" id="1368476"/>
    <lineage>
        <taxon>Bacteria</taxon>
        <taxon>Bacillati</taxon>
        <taxon>Bacillota</taxon>
        <taxon>Bacilli</taxon>
        <taxon>Bacillales</taxon>
        <taxon>Bacillaceae</taxon>
        <taxon>Lysinibacillus</taxon>
    </lineage>
</organism>
<evidence type="ECO:0000313" key="3">
    <source>
        <dbReference type="Proteomes" id="UP000279909"/>
    </source>
</evidence>
<gene>
    <name evidence="2" type="ORF">EC501_13805</name>
</gene>
<keyword evidence="3" id="KW-1185">Reference proteome</keyword>
<feature type="transmembrane region" description="Helical" evidence="1">
    <location>
        <begin position="30"/>
        <end position="49"/>
    </location>
</feature>
<comment type="caution">
    <text evidence="2">The sequence shown here is derived from an EMBL/GenBank/DDBJ whole genome shotgun (WGS) entry which is preliminary data.</text>
</comment>
<dbReference type="Proteomes" id="UP000279909">
    <property type="component" value="Unassembled WGS sequence"/>
</dbReference>
<name>A0A3M8H5R1_9BACI</name>
<keyword evidence="1" id="KW-1133">Transmembrane helix</keyword>
<reference evidence="2 3" key="1">
    <citation type="journal article" date="2014" name="Int. J. Syst. Evol. Microbiol.">
        <title>Lysinibacillus halotolerans sp. nov., isolated from saline-alkaline soil.</title>
        <authorList>
            <person name="Kong D."/>
            <person name="Wang Y."/>
            <person name="Zhao B."/>
            <person name="Li Y."/>
            <person name="Song J."/>
            <person name="Zhai Y."/>
            <person name="Zhang C."/>
            <person name="Wang H."/>
            <person name="Chen X."/>
            <person name="Zhao B."/>
            <person name="Ruan Z."/>
        </authorList>
    </citation>
    <scope>NUCLEOTIDE SEQUENCE [LARGE SCALE GENOMIC DNA]</scope>
    <source>
        <strain evidence="2 3">MCCC 1A12703</strain>
    </source>
</reference>
<dbReference type="OrthoDB" id="9900499at2"/>
<evidence type="ECO:0000313" key="2">
    <source>
        <dbReference type="EMBL" id="RNC97755.1"/>
    </source>
</evidence>
<keyword evidence="1" id="KW-0472">Membrane</keyword>
<keyword evidence="1" id="KW-0812">Transmembrane</keyword>
<dbReference type="RefSeq" id="WP_122972889.1">
    <property type="nucleotide sequence ID" value="NZ_RHLQ01000039.1"/>
</dbReference>
<protein>
    <submittedName>
        <fullName evidence="2">Uncharacterized protein</fullName>
    </submittedName>
</protein>
<proteinExistence type="predicted"/>
<dbReference type="AlphaFoldDB" id="A0A3M8H5R1"/>
<sequence length="68" mass="7852">MNTFLLILLFAAISFLDYRHLMRTKDKKGFIVYTSILALAFVITQLHLLGFKVPGLNKFVTFIVNLFN</sequence>
<evidence type="ECO:0000256" key="1">
    <source>
        <dbReference type="SAM" id="Phobius"/>
    </source>
</evidence>
<accession>A0A3M8H5R1</accession>